<evidence type="ECO:0000313" key="2">
    <source>
        <dbReference type="EMBL" id="WKW12902.1"/>
    </source>
</evidence>
<feature type="chain" id="PRO_5041418670" evidence="1">
    <location>
        <begin position="26"/>
        <end position="199"/>
    </location>
</feature>
<evidence type="ECO:0000313" key="3">
    <source>
        <dbReference type="EMBL" id="WKW15809.1"/>
    </source>
</evidence>
<dbReference type="EMBL" id="CP130613">
    <property type="protein sequence ID" value="WKW15809.1"/>
    <property type="molecule type" value="Genomic_DNA"/>
</dbReference>
<evidence type="ECO:0000313" key="4">
    <source>
        <dbReference type="Proteomes" id="UP001229955"/>
    </source>
</evidence>
<dbReference type="Proteomes" id="UP001229955">
    <property type="component" value="Chromosome"/>
</dbReference>
<name>A0AA49Q8J0_9BACT</name>
<sequence>MRHSLLGRAALVALTTFVLPTPSLAQNDLVALDRVHELYVSGRSREAAMALAGVSAAFRQEIGRCKDPEIGAKLLDLEPRTDALVSRLGNGRVSNAQELTQEFVLFDRALAENHLQLAELGWSQRRNGRLDAVGRDLDLAVRYAERSVRWTQRTPDAGTRAALDAARGTAAQLIATPAQPPVDAERSLAALATVVKGNP</sequence>
<dbReference type="KEGG" id="pspc:Strain318_002212"/>
<reference evidence="3" key="1">
    <citation type="submission" date="2023-07" db="EMBL/GenBank/DDBJ databases">
        <authorList>
            <person name="Haufschild T."/>
            <person name="Kallscheuer N."/>
            <person name="Hammer J."/>
            <person name="Kohn T."/>
            <person name="Kabuu M."/>
            <person name="Jogler M."/>
            <person name="Wohfarth N."/>
            <person name="Heuer A."/>
            <person name="Rohde M."/>
            <person name="van Teeseling M.C.F."/>
            <person name="Jogler C."/>
        </authorList>
    </citation>
    <scope>NUCLEOTIDE SEQUENCE</scope>
    <source>
        <strain evidence="2">Strain 138</strain>
        <strain evidence="3">Strain 318</strain>
    </source>
</reference>
<keyword evidence="1" id="KW-0732">Signal</keyword>
<organism evidence="3 4">
    <name type="scientific">Pseudogemmatithrix spongiicola</name>
    <dbReference type="NCBI Taxonomy" id="3062599"/>
    <lineage>
        <taxon>Bacteria</taxon>
        <taxon>Pseudomonadati</taxon>
        <taxon>Gemmatimonadota</taxon>
        <taxon>Gemmatimonadia</taxon>
        <taxon>Gemmatimonadales</taxon>
        <taxon>Gemmatimonadaceae</taxon>
        <taxon>Pseudogemmatithrix</taxon>
    </lineage>
</organism>
<protein>
    <submittedName>
        <fullName evidence="3">Uncharacterized protein</fullName>
    </submittedName>
</protein>
<feature type="signal peptide" evidence="1">
    <location>
        <begin position="1"/>
        <end position="25"/>
    </location>
</feature>
<accession>A0AA49Q8J0</accession>
<dbReference type="RefSeq" id="WP_367885769.1">
    <property type="nucleotide sequence ID" value="NZ_CP130612.1"/>
</dbReference>
<evidence type="ECO:0000256" key="1">
    <source>
        <dbReference type="SAM" id="SignalP"/>
    </source>
</evidence>
<dbReference type="AlphaFoldDB" id="A0AA49Q8J0"/>
<keyword evidence="4" id="KW-1185">Reference proteome</keyword>
<proteinExistence type="predicted"/>
<gene>
    <name evidence="2" type="ORF">Strain138_002213</name>
    <name evidence="3" type="ORF">Strain318_002212</name>
</gene>
<dbReference type="EMBL" id="CP130612">
    <property type="protein sequence ID" value="WKW12902.1"/>
    <property type="molecule type" value="Genomic_DNA"/>
</dbReference>
<accession>A0AA49JW42</accession>